<dbReference type="Proteomes" id="UP000033483">
    <property type="component" value="Unassembled WGS sequence"/>
</dbReference>
<dbReference type="Gene3D" id="3.40.50.11840">
    <property type="entry name" value="Diphthamide synthesis DPH1/DPH2 domain 1"/>
    <property type="match status" value="1"/>
</dbReference>
<evidence type="ECO:0000256" key="10">
    <source>
        <dbReference type="RuleBase" id="RU364133"/>
    </source>
</evidence>
<comment type="pathway">
    <text evidence="2 10">Protein modification; peptidyl-diphthamide biosynthesis.</text>
</comment>
<dbReference type="GO" id="GO:0005737">
    <property type="term" value="C:cytoplasm"/>
    <property type="evidence" value="ECO:0007669"/>
    <property type="project" value="UniProtKB-SubCell"/>
</dbReference>
<protein>
    <recommendedName>
        <fullName evidence="4 10">2-(3-amino-3-carboxypropyl)histidine synthase subunit 2</fullName>
    </recommendedName>
</protein>
<dbReference type="InterPro" id="IPR016435">
    <property type="entry name" value="DPH1/DPH2"/>
</dbReference>
<dbReference type="OrthoDB" id="449241at2759"/>
<evidence type="ECO:0000256" key="5">
    <source>
        <dbReference type="ARBA" id="ARBA00022723"/>
    </source>
</evidence>
<keyword evidence="10" id="KW-0963">Cytoplasm</keyword>
<accession>A0A0F4ZIA4</accession>
<dbReference type="GO" id="GO:0046872">
    <property type="term" value="F:metal ion binding"/>
    <property type="evidence" value="ECO:0007669"/>
    <property type="project" value="UniProtKB-KW"/>
</dbReference>
<comment type="function">
    <text evidence="10">Required for the first step of diphthamide biosynthesis, a post-translational modification of histidine which occurs in elongation factor 2. DPH1 and DPH2 transfer a 3-amino-3-carboxypropyl (ACP) group from S-adenosyl-L-methionine (SAM) to a histidine residue, the reaction is assisted by a reduction system comprising DPH3 and a NADH-dependent reductase. Facilitates the reduction of the catalytic iron-sulfur cluster found in the DPH1 subunit.</text>
</comment>
<dbReference type="NCBIfam" id="TIGR00272">
    <property type="entry name" value="DPH2"/>
    <property type="match status" value="1"/>
</dbReference>
<comment type="function">
    <text evidence="9">Required for the first step of diphthamide biosynthesis, a post-translational modification of histidine which occurs in elongation factor 2. DPH1 and DPH2 transfer a 3-amino-3-carboxypropyl (ACP) group from S-adenosyl-L-methionine (SAM) to a histidine residue, the reaction is assisted by a reduction system comprising DPH3 and a NADH-dependent reductase, predominantly CBR1. Facilitates the reduction of the catalytic iron-sulfur cluster found in the DPH1 subunit.</text>
</comment>
<dbReference type="PANTHER" id="PTHR10762:SF2">
    <property type="entry name" value="2-(3-AMINO-3-CARBOXYPROPYL)HISTIDINE SYNTHASE SUBUNIT 2"/>
    <property type="match status" value="1"/>
</dbReference>
<name>A0A0F4ZIA4_9PEZI</name>
<keyword evidence="12" id="KW-1185">Reference proteome</keyword>
<dbReference type="AlphaFoldDB" id="A0A0F4ZIA4"/>
<evidence type="ECO:0000256" key="7">
    <source>
        <dbReference type="ARBA" id="ARBA00023014"/>
    </source>
</evidence>
<dbReference type="NCBIfam" id="TIGR00322">
    <property type="entry name" value="diphth2_R"/>
    <property type="match status" value="1"/>
</dbReference>
<keyword evidence="6 10" id="KW-0408">Iron</keyword>
<dbReference type="GO" id="GO:0120513">
    <property type="term" value="C:2-(3-amino-3-carboxypropyl)histidine synthase complex"/>
    <property type="evidence" value="ECO:0007669"/>
    <property type="project" value="EnsemblFungi"/>
</dbReference>
<dbReference type="UniPathway" id="UPA00559"/>
<reference evidence="11 12" key="1">
    <citation type="submission" date="2015-03" db="EMBL/GenBank/DDBJ databases">
        <authorList>
            <person name="Radwan O."/>
            <person name="Al-Naeli F.A."/>
            <person name="Rendon G.A."/>
            <person name="Fields C."/>
        </authorList>
    </citation>
    <scope>NUCLEOTIDE SEQUENCE [LARGE SCALE GENOMIC DNA]</scope>
    <source>
        <strain evidence="11">CR-DP1</strain>
    </source>
</reference>
<evidence type="ECO:0000256" key="8">
    <source>
        <dbReference type="ARBA" id="ARBA00034128"/>
    </source>
</evidence>
<dbReference type="InterPro" id="IPR042263">
    <property type="entry name" value="DPH1/DPH2_1"/>
</dbReference>
<evidence type="ECO:0000256" key="3">
    <source>
        <dbReference type="ARBA" id="ARBA00006179"/>
    </source>
</evidence>
<dbReference type="SFLD" id="SFLDG01121">
    <property type="entry name" value="Diphthamide_biosynthesis"/>
    <property type="match status" value="1"/>
</dbReference>
<comment type="similarity">
    <text evidence="3 10">Belongs to the DPH1/DPH2 family. DPH2 subfamily.</text>
</comment>
<dbReference type="GO" id="GO:0017183">
    <property type="term" value="P:protein histidyl modification to diphthamide"/>
    <property type="evidence" value="ECO:0007669"/>
    <property type="project" value="UniProtKB-UniPathway"/>
</dbReference>
<dbReference type="FunFam" id="3.40.50.11860:FF:000001">
    <property type="entry name" value="2-(3-amino-3-carboxypropyl)histidine synthase subunit 2"/>
    <property type="match status" value="1"/>
</dbReference>
<dbReference type="Gene3D" id="3.40.50.11860">
    <property type="entry name" value="Diphthamide synthesis DPH1/DPH2 domain 3"/>
    <property type="match status" value="1"/>
</dbReference>
<proteinExistence type="inferred from homology"/>
<dbReference type="GO" id="GO:0090560">
    <property type="term" value="F:2-(3-amino-3-carboxypropyl)histidine synthase activity"/>
    <property type="evidence" value="ECO:0007669"/>
    <property type="project" value="EnsemblFungi"/>
</dbReference>
<dbReference type="PANTHER" id="PTHR10762">
    <property type="entry name" value="DIPHTHAMIDE BIOSYNTHESIS PROTEIN"/>
    <property type="match status" value="1"/>
</dbReference>
<comment type="subcellular location">
    <subcellularLocation>
        <location evidence="10">Cytoplasm</location>
    </subcellularLocation>
</comment>
<dbReference type="SFLD" id="SFLDS00032">
    <property type="entry name" value="Radical_SAM_3-amino-3-carboxyp"/>
    <property type="match status" value="1"/>
</dbReference>
<evidence type="ECO:0000313" key="11">
    <source>
        <dbReference type="EMBL" id="KKA29846.1"/>
    </source>
</evidence>
<comment type="caution">
    <text evidence="11">The sequence shown here is derived from an EMBL/GenBank/DDBJ whole genome shotgun (WGS) entry which is preliminary data.</text>
</comment>
<evidence type="ECO:0000256" key="1">
    <source>
        <dbReference type="ARBA" id="ARBA00001966"/>
    </source>
</evidence>
<evidence type="ECO:0000313" key="12">
    <source>
        <dbReference type="Proteomes" id="UP000033483"/>
    </source>
</evidence>
<dbReference type="EMBL" id="LAEV01000658">
    <property type="protein sequence ID" value="KKA29846.1"/>
    <property type="molecule type" value="Genomic_DNA"/>
</dbReference>
<evidence type="ECO:0000256" key="6">
    <source>
        <dbReference type="ARBA" id="ARBA00023004"/>
    </source>
</evidence>
<keyword evidence="7 10" id="KW-0411">Iron-sulfur</keyword>
<dbReference type="GO" id="GO:0051539">
    <property type="term" value="F:4 iron, 4 sulfur cluster binding"/>
    <property type="evidence" value="ECO:0007669"/>
    <property type="project" value="EnsemblFungi"/>
</dbReference>
<organism evidence="11 12">
    <name type="scientific">Thielaviopsis punctulata</name>
    <dbReference type="NCBI Taxonomy" id="72032"/>
    <lineage>
        <taxon>Eukaryota</taxon>
        <taxon>Fungi</taxon>
        <taxon>Dikarya</taxon>
        <taxon>Ascomycota</taxon>
        <taxon>Pezizomycotina</taxon>
        <taxon>Sordariomycetes</taxon>
        <taxon>Hypocreomycetidae</taxon>
        <taxon>Microascales</taxon>
        <taxon>Ceratocystidaceae</taxon>
        <taxon>Thielaviopsis</taxon>
    </lineage>
</organism>
<dbReference type="Pfam" id="PF01866">
    <property type="entry name" value="Diphthamide_syn"/>
    <property type="match status" value="1"/>
</dbReference>
<dbReference type="SFLD" id="SFLDF00408">
    <property type="entry name" value="Diphthamide_biosynthesis_famil"/>
    <property type="match status" value="1"/>
</dbReference>
<evidence type="ECO:0000256" key="4">
    <source>
        <dbReference type="ARBA" id="ARBA00021914"/>
    </source>
</evidence>
<comment type="subunit">
    <text evidence="8">Component of the 2-(3-amino-3-carboxypropyl)histidine synthase complex composed of DPH1, DPH2, DPH3 and a NADH-dependent reductase, predominantly CBR1.</text>
</comment>
<dbReference type="InterPro" id="IPR010014">
    <property type="entry name" value="DHP2"/>
</dbReference>
<evidence type="ECO:0000256" key="2">
    <source>
        <dbReference type="ARBA" id="ARBA00005156"/>
    </source>
</evidence>
<keyword evidence="5 10" id="KW-0479">Metal-binding</keyword>
<dbReference type="InterPro" id="IPR042265">
    <property type="entry name" value="DPH1/DPH2_3"/>
</dbReference>
<dbReference type="FunFam" id="3.40.50.11840:FF:000002">
    <property type="entry name" value="2-(3-amino-3-carboxypropyl)histidine synthase subunit 2"/>
    <property type="match status" value="1"/>
</dbReference>
<sequence>MASLASAPVLSTASEHVFEDPTPAVTLNPNLRRDAADSIRAIYEVARTAREIVTGKWTCIGLQFPDHMLCDSTAVVLALEEELATLAPAAPQPRLYVLADTSYSACCVDEIAAEHVDAQAVVHYGRSCLSPTARLPVIYVFTRYALDIDAAAAQFAATFPDKLAHVVVDADVTFHNHVAPLADRLRSEGYVNLVHTTVLHDPTGSIPNRALHVPTDASAVPDPAALRDYALFHISEPPSAVLLALVSRFRSLHVLPTGAASAAEDPTRATQALLRRRFARVLSLATAGVVGILVNTLSVANYMASVDALRARIAAAGKKSYTVVVGKLNPAKLANFAEIDGWVVVGCWESGLVEDDRSFFKDVVTPFEMGVALLSENERTWGLEWWGGLEGVKLDVPAEAEADASTPAVEHIDIDDGVDGEESAPPEFDLRTGQYVSTSRPMRMPTIASGAATAQAAEKKATSAAQTGSSLVKRETGELATVNGVLSPGAEYLRSKRTWQGLGSDFTDETSTVVEQGLRGVARGYAIGDKESKV</sequence>
<evidence type="ECO:0000256" key="9">
    <source>
        <dbReference type="ARBA" id="ARBA00054092"/>
    </source>
</evidence>
<comment type="cofactor">
    <cofactor evidence="1">
        <name>[4Fe-4S] cluster</name>
        <dbReference type="ChEBI" id="CHEBI:49883"/>
    </cofactor>
</comment>
<gene>
    <name evidence="11" type="ORF">TD95_000447</name>
</gene>